<sequence>MKTKKNITIVFQQDLEGYIHIKVKPNIPFKDQFSTDTLTISKKQAKLPTINSMIVFLKEDAISLLSKNKIIDKVFKSKGGEIWCGIINKDIYFKIEDSFNKKYIHTITIDEKEITI</sequence>
<accession>A0A2B1KAP3</accession>
<protein>
    <submittedName>
        <fullName evidence="1">Uncharacterized protein</fullName>
    </submittedName>
</protein>
<reference evidence="1 2" key="1">
    <citation type="submission" date="2017-09" db="EMBL/GenBank/DDBJ databases">
        <title>Large-scale bioinformatics analysis of Bacillus genomes uncovers conserved roles of natural products in bacterial physiology.</title>
        <authorList>
            <consortium name="Agbiome Team Llc"/>
            <person name="Bleich R.M."/>
            <person name="Grubbs K.J."/>
            <person name="Santa Maria K.C."/>
            <person name="Allen S.E."/>
            <person name="Farag S."/>
            <person name="Shank E.A."/>
            <person name="Bowers A."/>
        </authorList>
    </citation>
    <scope>NUCLEOTIDE SEQUENCE [LARGE SCALE GENOMIC DNA]</scope>
    <source>
        <strain evidence="1 2">AFS076905</strain>
    </source>
</reference>
<dbReference type="AlphaFoldDB" id="A0A2B1KAP3"/>
<name>A0A2B1KAP3_BACCE</name>
<proteinExistence type="predicted"/>
<evidence type="ECO:0000313" key="1">
    <source>
        <dbReference type="EMBL" id="PFN20469.1"/>
    </source>
</evidence>
<gene>
    <name evidence="1" type="ORF">COJ50_21630</name>
</gene>
<dbReference type="Proteomes" id="UP000225182">
    <property type="component" value="Unassembled WGS sequence"/>
</dbReference>
<organism evidence="1 2">
    <name type="scientific">Bacillus cereus</name>
    <dbReference type="NCBI Taxonomy" id="1396"/>
    <lineage>
        <taxon>Bacteria</taxon>
        <taxon>Bacillati</taxon>
        <taxon>Bacillota</taxon>
        <taxon>Bacilli</taxon>
        <taxon>Bacillales</taxon>
        <taxon>Bacillaceae</taxon>
        <taxon>Bacillus</taxon>
        <taxon>Bacillus cereus group</taxon>
    </lineage>
</organism>
<dbReference type="EMBL" id="NUYN01000038">
    <property type="protein sequence ID" value="PFN20469.1"/>
    <property type="molecule type" value="Genomic_DNA"/>
</dbReference>
<comment type="caution">
    <text evidence="1">The sequence shown here is derived from an EMBL/GenBank/DDBJ whole genome shotgun (WGS) entry which is preliminary data.</text>
</comment>
<evidence type="ECO:0000313" key="2">
    <source>
        <dbReference type="Proteomes" id="UP000225182"/>
    </source>
</evidence>